<keyword evidence="4 9" id="KW-0540">Nuclease</keyword>
<comment type="subcellular location">
    <subcellularLocation>
        <location evidence="9">Cytoplasm</location>
    </subcellularLocation>
</comment>
<evidence type="ECO:0000256" key="3">
    <source>
        <dbReference type="ARBA" id="ARBA00022552"/>
    </source>
</evidence>
<dbReference type="InterPro" id="IPR023091">
    <property type="entry name" value="MetalPrtase_cat_dom_sf_prd"/>
</dbReference>
<accession>A0A428N7X1</accession>
<feature type="binding site" evidence="9">
    <location>
        <position position="120"/>
    </location>
    <ligand>
        <name>Zn(2+)</name>
        <dbReference type="ChEBI" id="CHEBI:29105"/>
        <note>catalytic</note>
    </ligand>
</feature>
<keyword evidence="11" id="KW-1185">Reference proteome</keyword>
<evidence type="ECO:0000256" key="7">
    <source>
        <dbReference type="ARBA" id="ARBA00022801"/>
    </source>
</evidence>
<gene>
    <name evidence="9 10" type="primary">ybeY</name>
    <name evidence="10" type="ORF">D7Z54_04840</name>
</gene>
<dbReference type="NCBIfam" id="TIGR00043">
    <property type="entry name" value="rRNA maturation RNase YbeY"/>
    <property type="match status" value="1"/>
</dbReference>
<proteinExistence type="inferred from homology"/>
<evidence type="ECO:0000256" key="4">
    <source>
        <dbReference type="ARBA" id="ARBA00022722"/>
    </source>
</evidence>
<dbReference type="EC" id="3.1.-.-" evidence="9"/>
<dbReference type="HAMAP" id="MF_00009">
    <property type="entry name" value="Endoribonucl_YbeY"/>
    <property type="match status" value="1"/>
</dbReference>
<dbReference type="GO" id="GO:0006364">
    <property type="term" value="P:rRNA processing"/>
    <property type="evidence" value="ECO:0007669"/>
    <property type="project" value="UniProtKB-UniRule"/>
</dbReference>
<keyword evidence="7 9" id="KW-0378">Hydrolase</keyword>
<dbReference type="PROSITE" id="PS01306">
    <property type="entry name" value="UPF0054"/>
    <property type="match status" value="1"/>
</dbReference>
<keyword evidence="8 9" id="KW-0862">Zinc</keyword>
<dbReference type="SUPFAM" id="SSF55486">
    <property type="entry name" value="Metalloproteases ('zincins'), catalytic domain"/>
    <property type="match status" value="1"/>
</dbReference>
<organism evidence="10 11">
    <name type="scientific">Salibacterium salarium</name>
    <dbReference type="NCBI Taxonomy" id="284579"/>
    <lineage>
        <taxon>Bacteria</taxon>
        <taxon>Bacillati</taxon>
        <taxon>Bacillota</taxon>
        <taxon>Bacilli</taxon>
        <taxon>Bacillales</taxon>
        <taxon>Bacillaceae</taxon>
    </lineage>
</organism>
<feature type="binding site" evidence="9">
    <location>
        <position position="130"/>
    </location>
    <ligand>
        <name>Zn(2+)</name>
        <dbReference type="ChEBI" id="CHEBI:29105"/>
        <note>catalytic</note>
    </ligand>
</feature>
<dbReference type="Pfam" id="PF02130">
    <property type="entry name" value="YbeY"/>
    <property type="match status" value="1"/>
</dbReference>
<evidence type="ECO:0000256" key="8">
    <source>
        <dbReference type="ARBA" id="ARBA00022833"/>
    </source>
</evidence>
<sequence length="154" mass="17464">MSVIIELMDETETMTNDKITLIENILQYASKQEQIPAETELSVTIVDNDGIQTINNQYRGIDKATDVISFALDENEEVVYGEEDMPNLLGDIIISINKAEEQATAYGHSLERELGFLAVHGLLHLLGYTHDEQESERRMFSRQESILNAYGLER</sequence>
<dbReference type="EMBL" id="RBVX01000003">
    <property type="protein sequence ID" value="RSL34483.1"/>
    <property type="molecule type" value="Genomic_DNA"/>
</dbReference>
<keyword evidence="9" id="KW-0963">Cytoplasm</keyword>
<evidence type="ECO:0000256" key="2">
    <source>
        <dbReference type="ARBA" id="ARBA00022517"/>
    </source>
</evidence>
<feature type="binding site" evidence="9">
    <location>
        <position position="124"/>
    </location>
    <ligand>
        <name>Zn(2+)</name>
        <dbReference type="ChEBI" id="CHEBI:29105"/>
        <note>catalytic</note>
    </ligand>
</feature>
<dbReference type="RefSeq" id="WP_125554714.1">
    <property type="nucleotide sequence ID" value="NZ_RBVX01000003.1"/>
</dbReference>
<dbReference type="InterPro" id="IPR002036">
    <property type="entry name" value="YbeY"/>
</dbReference>
<keyword evidence="3 9" id="KW-0698">rRNA processing</keyword>
<keyword evidence="2 9" id="KW-0690">Ribosome biogenesis</keyword>
<comment type="function">
    <text evidence="9">Single strand-specific metallo-endoribonuclease involved in late-stage 70S ribosome quality control and in maturation of the 3' terminus of the 16S rRNA.</text>
</comment>
<dbReference type="PANTHER" id="PTHR46986:SF1">
    <property type="entry name" value="ENDORIBONUCLEASE YBEY, CHLOROPLASTIC"/>
    <property type="match status" value="1"/>
</dbReference>
<dbReference type="Gene3D" id="3.40.390.30">
    <property type="entry name" value="Metalloproteases ('zincins'), catalytic domain"/>
    <property type="match status" value="1"/>
</dbReference>
<evidence type="ECO:0000256" key="9">
    <source>
        <dbReference type="HAMAP-Rule" id="MF_00009"/>
    </source>
</evidence>
<evidence type="ECO:0000256" key="1">
    <source>
        <dbReference type="ARBA" id="ARBA00010875"/>
    </source>
</evidence>
<name>A0A428N7X1_9BACI</name>
<evidence type="ECO:0000256" key="6">
    <source>
        <dbReference type="ARBA" id="ARBA00022759"/>
    </source>
</evidence>
<evidence type="ECO:0000256" key="5">
    <source>
        <dbReference type="ARBA" id="ARBA00022723"/>
    </source>
</evidence>
<comment type="cofactor">
    <cofactor evidence="9">
        <name>Zn(2+)</name>
        <dbReference type="ChEBI" id="CHEBI:29105"/>
    </cofactor>
    <text evidence="9">Binds 1 zinc ion.</text>
</comment>
<dbReference type="PANTHER" id="PTHR46986">
    <property type="entry name" value="ENDORIBONUCLEASE YBEY, CHLOROPLASTIC"/>
    <property type="match status" value="1"/>
</dbReference>
<dbReference type="GO" id="GO:0005737">
    <property type="term" value="C:cytoplasm"/>
    <property type="evidence" value="ECO:0007669"/>
    <property type="project" value="UniProtKB-SubCell"/>
</dbReference>
<keyword evidence="5 9" id="KW-0479">Metal-binding</keyword>
<keyword evidence="6 9" id="KW-0255">Endonuclease</keyword>
<dbReference type="AlphaFoldDB" id="A0A428N7X1"/>
<comment type="caution">
    <text evidence="10">The sequence shown here is derived from an EMBL/GenBank/DDBJ whole genome shotgun (WGS) entry which is preliminary data.</text>
</comment>
<reference evidence="10 11" key="1">
    <citation type="submission" date="2018-10" db="EMBL/GenBank/DDBJ databases">
        <title>Draft genome sequence of Bacillus salarius IM0101, isolated from a hypersaline soil in Inner Mongolia, China.</title>
        <authorList>
            <person name="Yamprayoonswat W."/>
            <person name="Boonvisut S."/>
            <person name="Jumpathong W."/>
            <person name="Sittihan S."/>
            <person name="Ruangsuj P."/>
            <person name="Wanthongcharoen S."/>
            <person name="Thongpramul N."/>
            <person name="Pimmason S."/>
            <person name="Yu B."/>
            <person name="Yasawong M."/>
        </authorList>
    </citation>
    <scope>NUCLEOTIDE SEQUENCE [LARGE SCALE GENOMIC DNA]</scope>
    <source>
        <strain evidence="10 11">IM0101</strain>
    </source>
</reference>
<comment type="similarity">
    <text evidence="1 9">Belongs to the endoribonuclease YbeY family.</text>
</comment>
<dbReference type="OrthoDB" id="9807740at2"/>
<dbReference type="GO" id="GO:0008270">
    <property type="term" value="F:zinc ion binding"/>
    <property type="evidence" value="ECO:0007669"/>
    <property type="project" value="UniProtKB-UniRule"/>
</dbReference>
<dbReference type="InterPro" id="IPR020549">
    <property type="entry name" value="YbeY_CS"/>
</dbReference>
<dbReference type="GO" id="GO:0004521">
    <property type="term" value="F:RNA endonuclease activity"/>
    <property type="evidence" value="ECO:0007669"/>
    <property type="project" value="UniProtKB-UniRule"/>
</dbReference>
<dbReference type="Proteomes" id="UP000275076">
    <property type="component" value="Unassembled WGS sequence"/>
</dbReference>
<evidence type="ECO:0000313" key="10">
    <source>
        <dbReference type="EMBL" id="RSL34483.1"/>
    </source>
</evidence>
<evidence type="ECO:0000313" key="11">
    <source>
        <dbReference type="Proteomes" id="UP000275076"/>
    </source>
</evidence>
<protein>
    <recommendedName>
        <fullName evidence="9">Endoribonuclease YbeY</fullName>
        <ecNumber evidence="9">3.1.-.-</ecNumber>
    </recommendedName>
</protein>
<dbReference type="GO" id="GO:0004222">
    <property type="term" value="F:metalloendopeptidase activity"/>
    <property type="evidence" value="ECO:0007669"/>
    <property type="project" value="InterPro"/>
</dbReference>